<dbReference type="InterPro" id="IPR001680">
    <property type="entry name" value="WD40_rpt"/>
</dbReference>
<evidence type="ECO:0000256" key="11">
    <source>
        <dbReference type="PROSITE-ProRule" id="PRU00221"/>
    </source>
</evidence>
<dbReference type="GO" id="GO:0071013">
    <property type="term" value="C:catalytic step 2 spliceosome"/>
    <property type="evidence" value="ECO:0007669"/>
    <property type="project" value="TreeGrafter"/>
</dbReference>
<feature type="repeat" description="WD" evidence="11">
    <location>
        <begin position="136"/>
        <end position="178"/>
    </location>
</feature>
<dbReference type="GO" id="GO:0000375">
    <property type="term" value="P:RNA splicing, via transesterification reactions"/>
    <property type="evidence" value="ECO:0007669"/>
    <property type="project" value="UniProtKB-ARBA"/>
</dbReference>
<protein>
    <recommendedName>
        <fullName evidence="9">U5 small nuclear ribonucleoprotein 40 kDa protein</fullName>
    </recommendedName>
    <alternativeName>
        <fullName evidence="10">WD repeat-containing protein 57</fullName>
    </alternativeName>
</protein>
<keyword evidence="4" id="KW-0677">Repeat</keyword>
<evidence type="ECO:0000256" key="2">
    <source>
        <dbReference type="ARBA" id="ARBA00022574"/>
    </source>
</evidence>
<dbReference type="FunFam" id="2.130.10.10:FF:000229">
    <property type="entry name" value="Small nuclear ribonucleoprotein U5 subunit 40"/>
    <property type="match status" value="1"/>
</dbReference>
<evidence type="ECO:0000256" key="4">
    <source>
        <dbReference type="ARBA" id="ARBA00022737"/>
    </source>
</evidence>
<dbReference type="InterPro" id="IPR020472">
    <property type="entry name" value="WD40_PAC1"/>
</dbReference>
<evidence type="ECO:0000256" key="3">
    <source>
        <dbReference type="ARBA" id="ARBA00022664"/>
    </source>
</evidence>
<sequence>MPTMEVKRKADELAVVPVAKRSRTDAVAVVQEAENETGPRTSSLMAPIMLLEGHQGEIFTAEFHPEGQYLASSGFDRQIFMWNTYGECENVSVMSGHTGAVTELHFSTDGSSIYTASTDKMLGIWDIEAGVRVKKLKGHTSFVNSCHPTRRGVPLVVSGSDDCSVRVWDPRQRSGSASAHTLNASYQVTAVSFNDTAEQVFSGGIDNDIKVWDLRKVGGSQAVPLLCLRGHSDTVTGLALSPDGSYVLSNAMDSTLRIWDVRPYAPTERCVKILAGHHHNFEKNLLRCAWSPDGSQVSAGSADRFLYIWDTTSRRVLYKLPGHKGSVNDVHFHPKEPIILSASSDKTLFIGEIE</sequence>
<feature type="repeat" description="WD" evidence="11">
    <location>
        <begin position="228"/>
        <end position="262"/>
    </location>
</feature>
<dbReference type="EMBL" id="KZ308209">
    <property type="protein sequence ID" value="KAG8224713.1"/>
    <property type="molecule type" value="Genomic_DNA"/>
</dbReference>
<dbReference type="Pfam" id="PF00400">
    <property type="entry name" value="WD40"/>
    <property type="match status" value="7"/>
</dbReference>
<dbReference type="InterPro" id="IPR015943">
    <property type="entry name" value="WD40/YVTN_repeat-like_dom_sf"/>
</dbReference>
<reference evidence="12" key="2">
    <citation type="submission" date="2017-10" db="EMBL/GenBank/DDBJ databases">
        <title>Ladona fulva Genome sequencing and assembly.</title>
        <authorList>
            <person name="Murali S."/>
            <person name="Richards S."/>
            <person name="Bandaranaike D."/>
            <person name="Bellair M."/>
            <person name="Blankenburg K."/>
            <person name="Chao H."/>
            <person name="Dinh H."/>
            <person name="Doddapaneni H."/>
            <person name="Dugan-Rocha S."/>
            <person name="Elkadiri S."/>
            <person name="Gnanaolivu R."/>
            <person name="Hernandez B."/>
            <person name="Skinner E."/>
            <person name="Javaid M."/>
            <person name="Lee S."/>
            <person name="Li M."/>
            <person name="Ming W."/>
            <person name="Munidasa M."/>
            <person name="Muniz J."/>
            <person name="Nguyen L."/>
            <person name="Hughes D."/>
            <person name="Osuji N."/>
            <person name="Pu L.-L."/>
            <person name="Puazo M."/>
            <person name="Qu C."/>
            <person name="Quiroz J."/>
            <person name="Raj R."/>
            <person name="Weissenberger G."/>
            <person name="Xin Y."/>
            <person name="Zou X."/>
            <person name="Han Y."/>
            <person name="Worley K."/>
            <person name="Muzny D."/>
            <person name="Gibbs R."/>
        </authorList>
    </citation>
    <scope>NUCLEOTIDE SEQUENCE</scope>
    <source>
        <strain evidence="12">Sampled in the wild</strain>
    </source>
</reference>
<dbReference type="GO" id="GO:0003723">
    <property type="term" value="F:RNA binding"/>
    <property type="evidence" value="ECO:0007669"/>
    <property type="project" value="TreeGrafter"/>
</dbReference>
<dbReference type="CDD" id="cd00200">
    <property type="entry name" value="WD40"/>
    <property type="match status" value="1"/>
</dbReference>
<feature type="repeat" description="WD" evidence="11">
    <location>
        <begin position="94"/>
        <end position="135"/>
    </location>
</feature>
<proteinExistence type="predicted"/>
<comment type="subcellular location">
    <subcellularLocation>
        <location evidence="1">Nucleus</location>
    </subcellularLocation>
</comment>
<evidence type="ECO:0000256" key="7">
    <source>
        <dbReference type="ARBA" id="ARBA00057342"/>
    </source>
</evidence>
<dbReference type="Proteomes" id="UP000792457">
    <property type="component" value="Unassembled WGS sequence"/>
</dbReference>
<dbReference type="InterPro" id="IPR019775">
    <property type="entry name" value="WD40_repeat_CS"/>
</dbReference>
<dbReference type="PROSITE" id="PS50294">
    <property type="entry name" value="WD_REPEATS_REGION"/>
    <property type="match status" value="5"/>
</dbReference>
<dbReference type="OrthoDB" id="1068471at2759"/>
<dbReference type="PANTHER" id="PTHR44006">
    <property type="entry name" value="U5 SMALL NUCLEAR RIBONUCLEOPROTEIN 40 KDA PROTEIN"/>
    <property type="match status" value="1"/>
</dbReference>
<evidence type="ECO:0000256" key="5">
    <source>
        <dbReference type="ARBA" id="ARBA00023187"/>
    </source>
</evidence>
<dbReference type="SUPFAM" id="SSF50978">
    <property type="entry name" value="WD40 repeat-like"/>
    <property type="match status" value="1"/>
</dbReference>
<reference evidence="12" key="1">
    <citation type="submission" date="2013-04" db="EMBL/GenBank/DDBJ databases">
        <authorList>
            <person name="Qu J."/>
            <person name="Murali S.C."/>
            <person name="Bandaranaike D."/>
            <person name="Bellair M."/>
            <person name="Blankenburg K."/>
            <person name="Chao H."/>
            <person name="Dinh H."/>
            <person name="Doddapaneni H."/>
            <person name="Downs B."/>
            <person name="Dugan-Rocha S."/>
            <person name="Elkadiri S."/>
            <person name="Gnanaolivu R.D."/>
            <person name="Hernandez B."/>
            <person name="Javaid M."/>
            <person name="Jayaseelan J.C."/>
            <person name="Lee S."/>
            <person name="Li M."/>
            <person name="Ming W."/>
            <person name="Munidasa M."/>
            <person name="Muniz J."/>
            <person name="Nguyen L."/>
            <person name="Ongeri F."/>
            <person name="Osuji N."/>
            <person name="Pu L.-L."/>
            <person name="Puazo M."/>
            <person name="Qu C."/>
            <person name="Quiroz J."/>
            <person name="Raj R."/>
            <person name="Weissenberger G."/>
            <person name="Xin Y."/>
            <person name="Zou X."/>
            <person name="Han Y."/>
            <person name="Richards S."/>
            <person name="Worley K."/>
            <person name="Muzny D."/>
            <person name="Gibbs R."/>
        </authorList>
    </citation>
    <scope>NUCLEOTIDE SEQUENCE</scope>
    <source>
        <strain evidence="12">Sampled in the wild</strain>
    </source>
</reference>
<evidence type="ECO:0000256" key="1">
    <source>
        <dbReference type="ARBA" id="ARBA00004123"/>
    </source>
</evidence>
<dbReference type="InterPro" id="IPR052234">
    <property type="entry name" value="U5_snRNP_Component"/>
</dbReference>
<dbReference type="GO" id="GO:0005682">
    <property type="term" value="C:U5 snRNP"/>
    <property type="evidence" value="ECO:0007669"/>
    <property type="project" value="UniProtKB-ARBA"/>
</dbReference>
<evidence type="ECO:0000256" key="9">
    <source>
        <dbReference type="ARBA" id="ARBA00073554"/>
    </source>
</evidence>
<feature type="repeat" description="WD" evidence="11">
    <location>
        <begin position="51"/>
        <end position="83"/>
    </location>
</feature>
<keyword evidence="3" id="KW-0507">mRNA processing</keyword>
<gene>
    <name evidence="12" type="ORF">J437_LFUL004882</name>
</gene>
<evidence type="ECO:0000256" key="10">
    <source>
        <dbReference type="ARBA" id="ARBA00075772"/>
    </source>
</evidence>
<keyword evidence="5" id="KW-0508">mRNA splicing</keyword>
<keyword evidence="13" id="KW-1185">Reference proteome</keyword>
<keyword evidence="6" id="KW-0539">Nucleus</keyword>
<dbReference type="Gene3D" id="2.130.10.10">
    <property type="entry name" value="YVTN repeat-like/Quinoprotein amine dehydrogenase"/>
    <property type="match status" value="1"/>
</dbReference>
<comment type="caution">
    <text evidence="12">The sequence shown here is derived from an EMBL/GenBank/DDBJ whole genome shotgun (WGS) entry which is preliminary data.</text>
</comment>
<evidence type="ECO:0000256" key="8">
    <source>
        <dbReference type="ARBA" id="ARBA00064268"/>
    </source>
</evidence>
<dbReference type="PROSITE" id="PS50082">
    <property type="entry name" value="WD_REPEATS_2"/>
    <property type="match status" value="7"/>
</dbReference>
<dbReference type="PANTHER" id="PTHR44006:SF1">
    <property type="entry name" value="U5 SMALL NUCLEAR RIBONUCLEOPROTEIN 40 KDA PROTEIN"/>
    <property type="match status" value="1"/>
</dbReference>
<evidence type="ECO:0000313" key="12">
    <source>
        <dbReference type="EMBL" id="KAG8224713.1"/>
    </source>
</evidence>
<feature type="repeat" description="WD" evidence="11">
    <location>
        <begin position="320"/>
        <end position="354"/>
    </location>
</feature>
<accession>A0A8K0K2E1</accession>
<dbReference type="PRINTS" id="PR00320">
    <property type="entry name" value="GPROTEINBRPT"/>
</dbReference>
<keyword evidence="2 11" id="KW-0853">WD repeat</keyword>
<organism evidence="12 13">
    <name type="scientific">Ladona fulva</name>
    <name type="common">Scarce chaser dragonfly</name>
    <name type="synonym">Libellula fulva</name>
    <dbReference type="NCBI Taxonomy" id="123851"/>
    <lineage>
        <taxon>Eukaryota</taxon>
        <taxon>Metazoa</taxon>
        <taxon>Ecdysozoa</taxon>
        <taxon>Arthropoda</taxon>
        <taxon>Hexapoda</taxon>
        <taxon>Insecta</taxon>
        <taxon>Pterygota</taxon>
        <taxon>Palaeoptera</taxon>
        <taxon>Odonata</taxon>
        <taxon>Epiprocta</taxon>
        <taxon>Anisoptera</taxon>
        <taxon>Libelluloidea</taxon>
        <taxon>Libellulidae</taxon>
        <taxon>Ladona</taxon>
    </lineage>
</organism>
<feature type="repeat" description="WD" evidence="11">
    <location>
        <begin position="188"/>
        <end position="215"/>
    </location>
</feature>
<evidence type="ECO:0000313" key="13">
    <source>
        <dbReference type="Proteomes" id="UP000792457"/>
    </source>
</evidence>
<evidence type="ECO:0000256" key="6">
    <source>
        <dbReference type="ARBA" id="ARBA00023242"/>
    </source>
</evidence>
<comment type="function">
    <text evidence="7">Required for pre-mRNA splicing as component of the activated spliceosome. Component of the U5 small nuclear ribonucleoprotein (snRNP) complex and the U4/U6-U5 tri-snRNP complex, building blocks of the spliceosome. As a component of the minor spliceosome, involved in the splicing of U12-type introns in pre-mRNAs.</text>
</comment>
<comment type="subunit">
    <text evidence="8">Component of the pre-catalytic and catalytic spliceosome complexes. Component of the postcatalytic spliceosome P complex. Part of the U5 snRNP complex. Interacts with PRPF8. Component of the U4/U6-U5 tri-snRNP complex composed of the U4, U6 and U5 snRNAs and at least PRPF3, PRPF4, PRPF6, PRPF8, PRPF31, SNRNP200, TXNL4A, WDR57, SNRNP40, DDX23, CD2BP2, PPIH, SNU13, EFTUD2, SART1 and USP39. Component of the minor spliceosome, which splices U12-type introns.</text>
</comment>
<dbReference type="GO" id="GO:0006397">
    <property type="term" value="P:mRNA processing"/>
    <property type="evidence" value="ECO:0007669"/>
    <property type="project" value="UniProtKB-KW"/>
</dbReference>
<dbReference type="AlphaFoldDB" id="A0A8K0K2E1"/>
<dbReference type="InterPro" id="IPR036322">
    <property type="entry name" value="WD40_repeat_dom_sf"/>
</dbReference>
<dbReference type="PROSITE" id="PS00678">
    <property type="entry name" value="WD_REPEATS_1"/>
    <property type="match status" value="3"/>
</dbReference>
<name>A0A8K0K2E1_LADFU</name>
<feature type="repeat" description="WD" evidence="11">
    <location>
        <begin position="289"/>
        <end position="319"/>
    </location>
</feature>
<dbReference type="SMART" id="SM00320">
    <property type="entry name" value="WD40"/>
    <property type="match status" value="7"/>
</dbReference>